<feature type="transmembrane region" description="Helical" evidence="1">
    <location>
        <begin position="618"/>
        <end position="638"/>
    </location>
</feature>
<evidence type="ECO:0000313" key="2">
    <source>
        <dbReference type="EMBL" id="KAG2235143.1"/>
    </source>
</evidence>
<proteinExistence type="predicted"/>
<organism evidence="2 3">
    <name type="scientific">Thamnidium elegans</name>
    <dbReference type="NCBI Taxonomy" id="101142"/>
    <lineage>
        <taxon>Eukaryota</taxon>
        <taxon>Fungi</taxon>
        <taxon>Fungi incertae sedis</taxon>
        <taxon>Mucoromycota</taxon>
        <taxon>Mucoromycotina</taxon>
        <taxon>Mucoromycetes</taxon>
        <taxon>Mucorales</taxon>
        <taxon>Mucorineae</taxon>
        <taxon>Mucoraceae</taxon>
        <taxon>Thamnidium</taxon>
    </lineage>
</organism>
<keyword evidence="3" id="KW-1185">Reference proteome</keyword>
<accession>A0A8H7SVH7</accession>
<keyword evidence="1" id="KW-0812">Transmembrane</keyword>
<dbReference type="EMBL" id="JAEPRE010000038">
    <property type="protein sequence ID" value="KAG2235143.1"/>
    <property type="molecule type" value="Genomic_DNA"/>
</dbReference>
<feature type="transmembrane region" description="Helical" evidence="1">
    <location>
        <begin position="659"/>
        <end position="684"/>
    </location>
</feature>
<gene>
    <name evidence="2" type="ORF">INT48_006524</name>
</gene>
<reference evidence="2" key="1">
    <citation type="submission" date="2021-01" db="EMBL/GenBank/DDBJ databases">
        <title>Metabolic potential, ecology and presence of endohyphal bacteria is reflected in genomic diversity of Mucoromycotina.</title>
        <authorList>
            <person name="Muszewska A."/>
            <person name="Okrasinska A."/>
            <person name="Steczkiewicz K."/>
            <person name="Drgas O."/>
            <person name="Orlowska M."/>
            <person name="Perlinska-Lenart U."/>
            <person name="Aleksandrzak-Piekarczyk T."/>
            <person name="Szatraj K."/>
            <person name="Zielenkiewicz U."/>
            <person name="Pilsyk S."/>
            <person name="Malc E."/>
            <person name="Mieczkowski P."/>
            <person name="Kruszewska J.S."/>
            <person name="Biernat P."/>
            <person name="Pawlowska J."/>
        </authorList>
    </citation>
    <scope>NUCLEOTIDE SEQUENCE</scope>
    <source>
        <strain evidence="2">WA0000018081</strain>
    </source>
</reference>
<dbReference type="PANTHER" id="PTHR20948">
    <property type="entry name" value="TRANSMEMBRANE PROTEIN 164"/>
    <property type="match status" value="1"/>
</dbReference>
<dbReference type="InterPro" id="IPR026508">
    <property type="entry name" value="TMEM164"/>
</dbReference>
<feature type="transmembrane region" description="Helical" evidence="1">
    <location>
        <begin position="579"/>
        <end position="598"/>
    </location>
</feature>
<keyword evidence="1" id="KW-1133">Transmembrane helix</keyword>
<dbReference type="Proteomes" id="UP000613177">
    <property type="component" value="Unassembled WGS sequence"/>
</dbReference>
<comment type="caution">
    <text evidence="2">The sequence shown here is derived from an EMBL/GenBank/DDBJ whole genome shotgun (WGS) entry which is preliminary data.</text>
</comment>
<evidence type="ECO:0000313" key="3">
    <source>
        <dbReference type="Proteomes" id="UP000613177"/>
    </source>
</evidence>
<dbReference type="PANTHER" id="PTHR20948:SF2">
    <property type="entry name" value="TRANSMEMBRANE PROTEIN 164"/>
    <property type="match status" value="1"/>
</dbReference>
<feature type="transmembrane region" description="Helical" evidence="1">
    <location>
        <begin position="520"/>
        <end position="539"/>
    </location>
</feature>
<evidence type="ECO:0000256" key="1">
    <source>
        <dbReference type="SAM" id="Phobius"/>
    </source>
</evidence>
<protein>
    <submittedName>
        <fullName evidence="2">Uncharacterized protein</fullName>
    </submittedName>
</protein>
<keyword evidence="1" id="KW-0472">Membrane</keyword>
<sequence>MRKDMPGELKSVIESKFHKNNINAPDHTIELDKFIHIALKALKNIMFDVQNDGLCCKNPPLLKINNVLSKQFLEEDSKQTLSTFTVPTGLLASEYVSDFDKLFEIIFMKAMNNLLSTLLSINLASKISKDKIVRPALTSESLSLELTSFSSSKHIKENYESNLIYKLSVEFPEILRIVNDYALLLITNTEEPHEDDFDIIENELFRMRLRIFIDNGSLINNIKDKLPISIRRDIKLSSLGTVLLQGTQATVAAEESTINSTRVLVNSIETAVVASQSHHEDEDSKLLLTTCIRNIRRTSMTPNVVSFNSNINIDVILRSSVVITSNITDVTGNMNYNLVSSSRTKELMYTASLGITNVTNLSETLATAILDSVNSSETIQSIDTKPSSFKLKLVGMLRKEMLQIFQDLTDSVKLDHQNIEIFAEKAILMKAIKNQNALGNLRYLHPRQHGIEFLILSTGFSAASYYYLTKILDPSSITWKALNSFKPVGPATNTEKILIASLLGSFGLTATHKVMRKNKLFMLQPCHMSAALLLITLANPNKSSIVTNLLFNIYLHTQWGAIGALAFPDLRDHYLVGETFNFFAEHILILAAPVYMIYSGRYLVLPASKNMALLSFSIYSFFHSPILHVCALKSGLNLNYLFSPPPIKTLFQIGRGYRLALYATAFGAMFATRYGLVEAILSILPRKALRM</sequence>
<name>A0A8H7SVH7_9FUNG</name>
<feature type="transmembrane region" description="Helical" evidence="1">
    <location>
        <begin position="545"/>
        <end position="567"/>
    </location>
</feature>
<dbReference type="AlphaFoldDB" id="A0A8H7SVH7"/>
<dbReference type="Pfam" id="PF14808">
    <property type="entry name" value="TMEM164"/>
    <property type="match status" value="1"/>
</dbReference>